<name>A0A2H0LR10_9BACT</name>
<sequence length="470" mass="53085">MPLIQTIRLTMPYSTINRLPKQFLVIGMISLISFLKVSCLLAEEDVKINILAMNPSETTALTTSINQPLPPEVKPEDIVEAANLQVKYDQEKGAYYLTGEVTLNPKETKTIPVKVKNVWLISDEELAEARADLAENVKNLQGTDFQETAQLLEQKVSEKLAQIEEERTKAVGMRQRIELYRAHVQELNTIKREISSVQSLKRLKAEQAEGVRTAKFVITAENPSPEVRTMTVRAELPKDITGMDVLDKAGFLLLYDDAGKRFSVEKEDKLEGKEKKKYEIILRDIWYIPQSELDYLRKQTETILEHLTGSNYEDFAVKQTDFIFENLDAIEALQAEVAGAPALEDKIRAHVLNTSRFTLAKQKLKDLQDLLLEIPMERQETVVDQIRKAVKSLSNIIDIIKLGFKPDLSTTWWIILGLIAFLFIMATSFYVIWVSKLKDTKTVKKKSKDDGKKTAAAGTPAPPNAAAPPK</sequence>
<proteinExistence type="predicted"/>
<feature type="compositionally biased region" description="Pro residues" evidence="1">
    <location>
        <begin position="460"/>
        <end position="470"/>
    </location>
</feature>
<keyword evidence="2" id="KW-1133">Transmembrane helix</keyword>
<evidence type="ECO:0000313" key="3">
    <source>
        <dbReference type="EMBL" id="PIQ86883.1"/>
    </source>
</evidence>
<keyword evidence="2" id="KW-0812">Transmembrane</keyword>
<evidence type="ECO:0000256" key="2">
    <source>
        <dbReference type="SAM" id="Phobius"/>
    </source>
</evidence>
<evidence type="ECO:0000313" key="4">
    <source>
        <dbReference type="Proteomes" id="UP000230859"/>
    </source>
</evidence>
<feature type="compositionally biased region" description="Basic and acidic residues" evidence="1">
    <location>
        <begin position="441"/>
        <end position="453"/>
    </location>
</feature>
<reference evidence="3 4" key="1">
    <citation type="submission" date="2017-09" db="EMBL/GenBank/DDBJ databases">
        <title>Depth-based differentiation of microbial function through sediment-hosted aquifers and enrichment of novel symbionts in the deep terrestrial subsurface.</title>
        <authorList>
            <person name="Probst A.J."/>
            <person name="Ladd B."/>
            <person name="Jarett J.K."/>
            <person name="Geller-Mcgrath D.E."/>
            <person name="Sieber C.M."/>
            <person name="Emerson J.B."/>
            <person name="Anantharaman K."/>
            <person name="Thomas B.C."/>
            <person name="Malmstrom R."/>
            <person name="Stieglmeier M."/>
            <person name="Klingl A."/>
            <person name="Woyke T."/>
            <person name="Ryan C.M."/>
            <person name="Banfield J.F."/>
        </authorList>
    </citation>
    <scope>NUCLEOTIDE SEQUENCE [LARGE SCALE GENOMIC DNA]</scope>
    <source>
        <strain evidence="3">CG11_big_fil_rev_8_21_14_0_20_45_26</strain>
    </source>
</reference>
<feature type="region of interest" description="Disordered" evidence="1">
    <location>
        <begin position="441"/>
        <end position="470"/>
    </location>
</feature>
<evidence type="ECO:0000256" key="1">
    <source>
        <dbReference type="SAM" id="MobiDB-lite"/>
    </source>
</evidence>
<gene>
    <name evidence="3" type="ORF">COV74_03360</name>
</gene>
<accession>A0A2H0LR10</accession>
<organism evidence="3 4">
    <name type="scientific">Candidatus Abzuiibacterium crystallinum</name>
    <dbReference type="NCBI Taxonomy" id="1974748"/>
    <lineage>
        <taxon>Bacteria</taxon>
        <taxon>Pseudomonadati</taxon>
        <taxon>Candidatus Omnitrophota</taxon>
        <taxon>Candidatus Abzuiibacterium</taxon>
    </lineage>
</organism>
<protein>
    <submittedName>
        <fullName evidence="3">Uncharacterized protein</fullName>
    </submittedName>
</protein>
<feature type="transmembrane region" description="Helical" evidence="2">
    <location>
        <begin position="412"/>
        <end position="435"/>
    </location>
</feature>
<dbReference type="Proteomes" id="UP000230859">
    <property type="component" value="Unassembled WGS sequence"/>
</dbReference>
<comment type="caution">
    <text evidence="3">The sequence shown here is derived from an EMBL/GenBank/DDBJ whole genome shotgun (WGS) entry which is preliminary data.</text>
</comment>
<dbReference type="EMBL" id="PCVY01000028">
    <property type="protein sequence ID" value="PIQ86883.1"/>
    <property type="molecule type" value="Genomic_DNA"/>
</dbReference>
<dbReference type="AlphaFoldDB" id="A0A2H0LR10"/>
<keyword evidence="2" id="KW-0472">Membrane</keyword>